<dbReference type="EMBL" id="QGDJ01000006">
    <property type="protein sequence ID" value="PWJ17496.1"/>
    <property type="molecule type" value="Genomic_DNA"/>
</dbReference>
<organism evidence="10 12">
    <name type="scientific">Jannaschia seohaensis</name>
    <dbReference type="NCBI Taxonomy" id="475081"/>
    <lineage>
        <taxon>Bacteria</taxon>
        <taxon>Pseudomonadati</taxon>
        <taxon>Pseudomonadota</taxon>
        <taxon>Alphaproteobacteria</taxon>
        <taxon>Rhodobacterales</taxon>
        <taxon>Roseobacteraceae</taxon>
        <taxon>Jannaschia</taxon>
    </lineage>
</organism>
<keyword evidence="11" id="KW-1185">Reference proteome</keyword>
<evidence type="ECO:0000256" key="1">
    <source>
        <dbReference type="ARBA" id="ARBA00004752"/>
    </source>
</evidence>
<dbReference type="Proteomes" id="UP000245839">
    <property type="component" value="Unassembled WGS sequence"/>
</dbReference>
<dbReference type="PROSITE" id="PS51257">
    <property type="entry name" value="PROKAR_LIPOPROTEIN"/>
    <property type="match status" value="1"/>
</dbReference>
<dbReference type="GO" id="GO:0004180">
    <property type="term" value="F:carboxypeptidase activity"/>
    <property type="evidence" value="ECO:0007669"/>
    <property type="project" value="UniProtKB-ARBA"/>
</dbReference>
<dbReference type="Gene3D" id="2.40.440.10">
    <property type="entry name" value="L,D-transpeptidase catalytic domain-like"/>
    <property type="match status" value="1"/>
</dbReference>
<evidence type="ECO:0000256" key="6">
    <source>
        <dbReference type="ARBA" id="ARBA00023316"/>
    </source>
</evidence>
<dbReference type="Proteomes" id="UP000251571">
    <property type="component" value="Unassembled WGS sequence"/>
</dbReference>
<keyword evidence="6 7" id="KW-0961">Cell wall biogenesis/degradation</keyword>
<dbReference type="RefSeq" id="WP_109564926.1">
    <property type="nucleotide sequence ID" value="NZ_QGDJ01000006.1"/>
</dbReference>
<evidence type="ECO:0000256" key="5">
    <source>
        <dbReference type="ARBA" id="ARBA00022984"/>
    </source>
</evidence>
<evidence type="ECO:0000256" key="7">
    <source>
        <dbReference type="PROSITE-ProRule" id="PRU01373"/>
    </source>
</evidence>
<dbReference type="InterPro" id="IPR038063">
    <property type="entry name" value="Transpep_catalytic_dom"/>
</dbReference>
<dbReference type="PROSITE" id="PS52029">
    <property type="entry name" value="LD_TPASE"/>
    <property type="match status" value="1"/>
</dbReference>
<dbReference type="GO" id="GO:0071555">
    <property type="term" value="P:cell wall organization"/>
    <property type="evidence" value="ECO:0007669"/>
    <property type="project" value="UniProtKB-UniRule"/>
</dbReference>
<keyword evidence="5 7" id="KW-0573">Peptidoglycan synthesis</keyword>
<evidence type="ECO:0000256" key="2">
    <source>
        <dbReference type="ARBA" id="ARBA00005992"/>
    </source>
</evidence>
<dbReference type="AlphaFoldDB" id="A0A2Y9AZR5"/>
<dbReference type="GO" id="GO:0008360">
    <property type="term" value="P:regulation of cell shape"/>
    <property type="evidence" value="ECO:0007669"/>
    <property type="project" value="UniProtKB-UniRule"/>
</dbReference>
<dbReference type="GO" id="GO:0016740">
    <property type="term" value="F:transferase activity"/>
    <property type="evidence" value="ECO:0007669"/>
    <property type="project" value="UniProtKB-KW"/>
</dbReference>
<evidence type="ECO:0000313" key="9">
    <source>
        <dbReference type="EMBL" id="PWJ17496.1"/>
    </source>
</evidence>
<dbReference type="OrthoDB" id="9809748at2"/>
<evidence type="ECO:0000313" key="10">
    <source>
        <dbReference type="EMBL" id="SSA47599.1"/>
    </source>
</evidence>
<dbReference type="SUPFAM" id="SSF141523">
    <property type="entry name" value="L,D-transpeptidase catalytic domain-like"/>
    <property type="match status" value="1"/>
</dbReference>
<gene>
    <name evidence="9" type="ORF">BCF38_106106</name>
    <name evidence="10" type="ORF">SAMN05421539_106106</name>
</gene>
<feature type="active site" description="Nucleophile" evidence="7">
    <location>
        <position position="140"/>
    </location>
</feature>
<name>A0A2Y9AZR5_9RHOB</name>
<evidence type="ECO:0000313" key="12">
    <source>
        <dbReference type="Proteomes" id="UP000251571"/>
    </source>
</evidence>
<proteinExistence type="inferred from homology"/>
<dbReference type="CDD" id="cd16913">
    <property type="entry name" value="YkuD_like"/>
    <property type="match status" value="1"/>
</dbReference>
<dbReference type="PANTHER" id="PTHR36699:SF1">
    <property type="entry name" value="L,D-TRANSPEPTIDASE YAFK-RELATED"/>
    <property type="match status" value="1"/>
</dbReference>
<dbReference type="PANTHER" id="PTHR36699">
    <property type="entry name" value="LD-TRANSPEPTIDASE"/>
    <property type="match status" value="1"/>
</dbReference>
<dbReference type="Pfam" id="PF03734">
    <property type="entry name" value="YkuD"/>
    <property type="match status" value="1"/>
</dbReference>
<dbReference type="EMBL" id="UETC01000006">
    <property type="protein sequence ID" value="SSA47599.1"/>
    <property type="molecule type" value="Genomic_DNA"/>
</dbReference>
<evidence type="ECO:0000256" key="3">
    <source>
        <dbReference type="ARBA" id="ARBA00022679"/>
    </source>
</evidence>
<accession>A0A2Y9AZR5</accession>
<comment type="similarity">
    <text evidence="2">Belongs to the YkuD family.</text>
</comment>
<keyword evidence="4 7" id="KW-0133">Cell shape</keyword>
<feature type="domain" description="L,D-TPase catalytic" evidence="8">
    <location>
        <begin position="33"/>
        <end position="164"/>
    </location>
</feature>
<feature type="active site" description="Proton donor/acceptor" evidence="7">
    <location>
        <position position="123"/>
    </location>
</feature>
<dbReference type="UniPathway" id="UPA00219"/>
<evidence type="ECO:0000256" key="4">
    <source>
        <dbReference type="ARBA" id="ARBA00022960"/>
    </source>
</evidence>
<evidence type="ECO:0000259" key="8">
    <source>
        <dbReference type="PROSITE" id="PS52029"/>
    </source>
</evidence>
<sequence length="165" mass="18432">MVSISRRTVLAGGLFSLAGCGGKFIEYHGPEVTRVEVQKANRRMYLLHHDKIVQRYRVQLGFTAEGPKQFEGDGKTPEGRYHIDRRNPNSAYFLSVGIDYPNAEDRAFAATLGKKPGGDIFIHGWGDRPRGRSKDWTAGCVAVTNEEMRLVYAMVRNGTPVDIFA</sequence>
<dbReference type="InterPro" id="IPR005490">
    <property type="entry name" value="LD_TPept_cat_dom"/>
</dbReference>
<evidence type="ECO:0000313" key="11">
    <source>
        <dbReference type="Proteomes" id="UP000245839"/>
    </source>
</evidence>
<protein>
    <submittedName>
        <fullName evidence="10">L,D-transpeptidase catalytic domain</fullName>
    </submittedName>
    <submittedName>
        <fullName evidence="9">L,D-transpeptidase-like protein</fullName>
    </submittedName>
</protein>
<keyword evidence="3" id="KW-0808">Transferase</keyword>
<comment type="pathway">
    <text evidence="1 7">Cell wall biogenesis; peptidoglycan biosynthesis.</text>
</comment>
<dbReference type="GO" id="GO:0009252">
    <property type="term" value="P:peptidoglycan biosynthetic process"/>
    <property type="evidence" value="ECO:0007669"/>
    <property type="project" value="UniProtKB-UniPathway"/>
</dbReference>
<reference evidence="10 12" key="1">
    <citation type="submission" date="2016-10" db="EMBL/GenBank/DDBJ databases">
        <authorList>
            <person name="Cai Z."/>
        </authorList>
    </citation>
    <scope>NUCLEOTIDE SEQUENCE [LARGE SCALE GENOMIC DNA]</scope>
    <source>
        <strain evidence="10 12">DSM 25227</strain>
    </source>
</reference>
<reference evidence="9 11" key="2">
    <citation type="submission" date="2018-03" db="EMBL/GenBank/DDBJ databases">
        <title>Genomic Encyclopedia of Archaeal and Bacterial Type Strains, Phase II (KMG-II): from individual species to whole genera.</title>
        <authorList>
            <person name="Goeker M."/>
        </authorList>
    </citation>
    <scope>NUCLEOTIDE SEQUENCE [LARGE SCALE GENOMIC DNA]</scope>
    <source>
        <strain evidence="9 11">DSM 25227</strain>
    </source>
</reference>